<accession>A0A2Z4IRT1</accession>
<protein>
    <submittedName>
        <fullName evidence="2">Uncharacterized protein</fullName>
    </submittedName>
</protein>
<evidence type="ECO:0000313" key="4">
    <source>
        <dbReference type="Proteomes" id="UP000249616"/>
    </source>
</evidence>
<dbReference type="EMBL" id="CP030073">
    <property type="protein sequence ID" value="AWW35410.1"/>
    <property type="molecule type" value="Genomic_DNA"/>
</dbReference>
<keyword evidence="4" id="KW-1185">Reference proteome</keyword>
<gene>
    <name evidence="2" type="ORF">DN051_00830</name>
    <name evidence="3" type="ORF">DN051_39980</name>
</gene>
<feature type="compositionally biased region" description="Basic and acidic residues" evidence="1">
    <location>
        <begin position="74"/>
        <end position="86"/>
    </location>
</feature>
<proteinExistence type="predicted"/>
<dbReference type="KEGG" id="scad:DN051_00830"/>
<feature type="region of interest" description="Disordered" evidence="1">
    <location>
        <begin position="1"/>
        <end position="23"/>
    </location>
</feature>
<dbReference type="RefSeq" id="WP_112437604.1">
    <property type="nucleotide sequence ID" value="NZ_CP030073.1"/>
</dbReference>
<reference evidence="2 4" key="1">
    <citation type="journal article" date="2019" name="Int. J. Syst. Evol. Microbiol.">
        <title>Streptomyces cadmiisoli sp. nov., a novel actinomycete isolated from cadmium-contaminated soil.</title>
        <authorList>
            <person name="Li K."/>
            <person name="Tang X."/>
            <person name="Zhao J."/>
            <person name="Guo Y."/>
            <person name="Tang Y."/>
            <person name="Gao J."/>
        </authorList>
    </citation>
    <scope>NUCLEOTIDE SEQUENCE [LARGE SCALE GENOMIC DNA]</scope>
    <source>
        <strain evidence="2 4">ZFG47</strain>
    </source>
</reference>
<dbReference type="EMBL" id="CP030073">
    <property type="protein sequence ID" value="AWW42029.1"/>
    <property type="molecule type" value="Genomic_DNA"/>
</dbReference>
<organism evidence="2 4">
    <name type="scientific">Streptomyces cadmiisoli</name>
    <dbReference type="NCBI Taxonomy" id="2184053"/>
    <lineage>
        <taxon>Bacteria</taxon>
        <taxon>Bacillati</taxon>
        <taxon>Actinomycetota</taxon>
        <taxon>Actinomycetes</taxon>
        <taxon>Kitasatosporales</taxon>
        <taxon>Streptomycetaceae</taxon>
        <taxon>Streptomyces</taxon>
        <taxon>Streptomyces aurantiacus group</taxon>
    </lineage>
</organism>
<dbReference type="KEGG" id="scad:DN051_39980"/>
<dbReference type="Proteomes" id="UP000249616">
    <property type="component" value="Chromosome"/>
</dbReference>
<evidence type="ECO:0000313" key="3">
    <source>
        <dbReference type="EMBL" id="AWW42029.1"/>
    </source>
</evidence>
<evidence type="ECO:0000256" key="1">
    <source>
        <dbReference type="SAM" id="MobiDB-lite"/>
    </source>
</evidence>
<evidence type="ECO:0000313" key="2">
    <source>
        <dbReference type="EMBL" id="AWW35410.1"/>
    </source>
</evidence>
<sequence>MTATRTVRPGVRSQRGNEGTACEGCGEGLDIDGRHRHARSVRTLSGQATALDCLTRGPGDEQTCRAAPGLTEQSVERAGRDGEAKQKARATTGASAAHSQ</sequence>
<feature type="region of interest" description="Disordered" evidence="1">
    <location>
        <begin position="52"/>
        <end position="100"/>
    </location>
</feature>
<name>A0A2Z4IRT1_9ACTN</name>
<dbReference type="AlphaFoldDB" id="A0A2Z4IRT1"/>